<dbReference type="RefSeq" id="WP_058373108.1">
    <property type="nucleotide sequence ID" value="NZ_CP011034.1"/>
</dbReference>
<dbReference type="PATRIC" id="fig|1315283.4.peg.1262"/>
<dbReference type="Proteomes" id="UP000065261">
    <property type="component" value="Chromosome I"/>
</dbReference>
<sequence length="698" mass="79249">MADHVKSNKDGFTLDKLLTLLGDIDSQPDWRTPATKACAYYDGDQLSEAVRKVLRDRGQPEIVHNMIGPTIDGVLGLEARSRSDLMIVADDENGDELAKALNEKFKDAWRLSHADRACSDAYASQLKAGIGWVEVTKNPIPFAAAYRVKFIHRREVWWDWNAQEADRSDARWMLRKKWLDLDEALTTFPDHKEILKNSVNLWEDFYKTVDKKHVEEHGLHSAWHDSQSWTRGQSEWLDQTRNRVLLQVIYYKVWKRAHIIKMSDGRVIEYDKNNDIHQAAVQSGKVTLEYAAFPNVREAWFVGPHRIIDRPSEAPGGMYNLIPFIGYQKDASGEPYGLISRMVPAQDGINARVIRLNYLLQARRVIADDDATQLSNDRLKEEIEKPDGYIPLNPDRKSKLKASDALSIQNDVGIAAQQFNLMQNDMKLIQDTAGVYNSMLGQDSNAVSGVAIANLVEQGTTTLAELNDNFHFSRNRVGDLLLAFIIEELKPQNNVQVTANRDDKAKRKQIVLNQPNESGKRDNDVARWKGHLALAPVKATPTYRQQQATLLSNVMSQIPPEAQAATMPMFVELMDLPNKEEFLATLRQALNIPKPQEDMNEDELAQAQAQAEKAQAMEELQMQEIQGNMEKLALEREQLKVKILELQKKTETEEVKDDKLIAETEKILSEVRRSNAEIAAMKSNVQANIQQQLDAIQV</sequence>
<feature type="coiled-coil region" evidence="1">
    <location>
        <begin position="597"/>
        <end position="656"/>
    </location>
</feature>
<dbReference type="AlphaFoldDB" id="A0A0U2V3V9"/>
<dbReference type="OrthoDB" id="8564969at2"/>
<protein>
    <recommendedName>
        <fullName evidence="4">Portal protein</fullName>
    </recommendedName>
</protein>
<gene>
    <name evidence="2" type="ORF">PTRA_a1458</name>
</gene>
<dbReference type="KEGG" id="ptn:PTRA_a1458"/>
<evidence type="ECO:0000313" key="3">
    <source>
        <dbReference type="Proteomes" id="UP000065261"/>
    </source>
</evidence>
<dbReference type="EMBL" id="CP011034">
    <property type="protein sequence ID" value="ALS32669.1"/>
    <property type="molecule type" value="Genomic_DNA"/>
</dbReference>
<evidence type="ECO:0000256" key="1">
    <source>
        <dbReference type="SAM" id="Coils"/>
    </source>
</evidence>
<evidence type="ECO:0008006" key="4">
    <source>
        <dbReference type="Google" id="ProtNLM"/>
    </source>
</evidence>
<evidence type="ECO:0000313" key="2">
    <source>
        <dbReference type="EMBL" id="ALS32669.1"/>
    </source>
</evidence>
<dbReference type="Pfam" id="PF16510">
    <property type="entry name" value="P22_portal"/>
    <property type="match status" value="1"/>
</dbReference>
<proteinExistence type="predicted"/>
<keyword evidence="1" id="KW-0175">Coiled coil</keyword>
<name>A0A0U2V3V9_9GAMM</name>
<reference evidence="2 3" key="1">
    <citation type="submission" date="2015-03" db="EMBL/GenBank/DDBJ databases">
        <authorList>
            <person name="Murphy D."/>
        </authorList>
    </citation>
    <scope>NUCLEOTIDE SEQUENCE [LARGE SCALE GENOMIC DNA]</scope>
    <source>
        <strain evidence="2 3">KMM 520</strain>
    </source>
</reference>
<organism evidence="2">
    <name type="scientific">Pseudoalteromonas translucida KMM 520</name>
    <dbReference type="NCBI Taxonomy" id="1315283"/>
    <lineage>
        <taxon>Bacteria</taxon>
        <taxon>Pseudomonadati</taxon>
        <taxon>Pseudomonadota</taxon>
        <taxon>Gammaproteobacteria</taxon>
        <taxon>Alteromonadales</taxon>
        <taxon>Pseudoalteromonadaceae</taxon>
        <taxon>Pseudoalteromonas</taxon>
    </lineage>
</organism>
<dbReference type="InterPro" id="IPR032427">
    <property type="entry name" value="P22_portal"/>
</dbReference>
<accession>A0A0U2V3V9</accession>